<organism evidence="2">
    <name type="scientific">Tanacetum cinerariifolium</name>
    <name type="common">Dalmatian daisy</name>
    <name type="synonym">Chrysanthemum cinerariifolium</name>
    <dbReference type="NCBI Taxonomy" id="118510"/>
    <lineage>
        <taxon>Eukaryota</taxon>
        <taxon>Viridiplantae</taxon>
        <taxon>Streptophyta</taxon>
        <taxon>Embryophyta</taxon>
        <taxon>Tracheophyta</taxon>
        <taxon>Spermatophyta</taxon>
        <taxon>Magnoliopsida</taxon>
        <taxon>eudicotyledons</taxon>
        <taxon>Gunneridae</taxon>
        <taxon>Pentapetalae</taxon>
        <taxon>asterids</taxon>
        <taxon>campanulids</taxon>
        <taxon>Asterales</taxon>
        <taxon>Asteraceae</taxon>
        <taxon>Asteroideae</taxon>
        <taxon>Anthemideae</taxon>
        <taxon>Anthemidinae</taxon>
        <taxon>Tanacetum</taxon>
    </lineage>
</organism>
<dbReference type="Pfam" id="PF22936">
    <property type="entry name" value="Pol_BBD"/>
    <property type="match status" value="1"/>
</dbReference>
<gene>
    <name evidence="2" type="ORF">Tci_027701</name>
</gene>
<name>A0A6L2L1G8_TANCI</name>
<dbReference type="EMBL" id="BKCJ010003543">
    <property type="protein sequence ID" value="GEU55723.1"/>
    <property type="molecule type" value="Genomic_DNA"/>
</dbReference>
<dbReference type="InterPro" id="IPR054722">
    <property type="entry name" value="PolX-like_BBD"/>
</dbReference>
<accession>A0A6L2L1G8</accession>
<dbReference type="AlphaFoldDB" id="A0A6L2L1G8"/>
<evidence type="ECO:0000313" key="2">
    <source>
        <dbReference type="EMBL" id="GEU55723.1"/>
    </source>
</evidence>
<protein>
    <submittedName>
        <fullName evidence="2">Ribonuclease H-like domain-containing protein</fullName>
    </submittedName>
</protein>
<evidence type="ECO:0000259" key="1">
    <source>
        <dbReference type="Pfam" id="PF22936"/>
    </source>
</evidence>
<feature type="domain" description="Retrovirus-related Pol polyprotein from transposon TNT 1-94-like beta-barrel" evidence="1">
    <location>
        <begin position="228"/>
        <end position="294"/>
    </location>
</feature>
<proteinExistence type="predicted"/>
<reference evidence="2" key="1">
    <citation type="journal article" date="2019" name="Sci. Rep.">
        <title>Draft genome of Tanacetum cinerariifolium, the natural source of mosquito coil.</title>
        <authorList>
            <person name="Yamashiro T."/>
            <person name="Shiraishi A."/>
            <person name="Satake H."/>
            <person name="Nakayama K."/>
        </authorList>
    </citation>
    <scope>NUCLEOTIDE SEQUENCE</scope>
</reference>
<sequence>MELKSTQISTTAKLPMLNQGDYEMRRLRIKQYSQYKDAKTLFAAIEIRFGGNEATKKNQKTLLNQLNKSDLDTMSIDDLDNNFKTVEQETGKKITINGSDTAGYDKTKVECFNYYKIEHFARDYRVPRNQESRTRNQETTRRTVNVEDTSSKAMVVIDGAGFDWSYMADDEAPTNMAFMAFSDSERETIVNRTNYSMVNHSANTIPKAVLTRTGLKPVNYVRPIYPKRHMTGNISYLTNFKEFDGGYVAFGGWAKGGKITGKGTIRTCVIDFEDVYFVKELQFKLFSVLQMCDKKNSVLFTDTECFVLSLDFKLANESHVLLKVSR</sequence>
<comment type="caution">
    <text evidence="2">The sequence shown here is derived from an EMBL/GenBank/DDBJ whole genome shotgun (WGS) entry which is preliminary data.</text>
</comment>